<evidence type="ECO:0000259" key="3">
    <source>
        <dbReference type="PROSITE" id="PS50001"/>
    </source>
</evidence>
<reference evidence="4" key="1">
    <citation type="submission" date="2020-04" db="EMBL/GenBank/DDBJ databases">
        <authorList>
            <person name="Neveu A P."/>
        </authorList>
    </citation>
    <scope>NUCLEOTIDE SEQUENCE</scope>
    <source>
        <tissue evidence="4">Whole embryo</tissue>
    </source>
</reference>
<dbReference type="PRINTS" id="PR00401">
    <property type="entry name" value="SH2DOMAIN"/>
</dbReference>
<dbReference type="PANTHER" id="PTHR14388">
    <property type="entry name" value="T CELL-SPECIFIC ADAPTER PROTEIN TSAD"/>
    <property type="match status" value="1"/>
</dbReference>
<dbReference type="EMBL" id="LR790176">
    <property type="protein sequence ID" value="CAB3266038.1"/>
    <property type="molecule type" value="mRNA"/>
</dbReference>
<dbReference type="Gene3D" id="3.30.505.10">
    <property type="entry name" value="SH2 domain"/>
    <property type="match status" value="1"/>
</dbReference>
<dbReference type="InterPro" id="IPR036860">
    <property type="entry name" value="SH2_dom_sf"/>
</dbReference>
<feature type="compositionally biased region" description="Polar residues" evidence="2">
    <location>
        <begin position="165"/>
        <end position="175"/>
    </location>
</feature>
<feature type="region of interest" description="Disordered" evidence="2">
    <location>
        <begin position="350"/>
        <end position="374"/>
    </location>
</feature>
<dbReference type="GO" id="GO:0005737">
    <property type="term" value="C:cytoplasm"/>
    <property type="evidence" value="ECO:0007669"/>
    <property type="project" value="TreeGrafter"/>
</dbReference>
<name>A0A6F9DSQ9_9ASCI</name>
<feature type="region of interest" description="Disordered" evidence="2">
    <location>
        <begin position="135"/>
        <end position="245"/>
    </location>
</feature>
<feature type="region of interest" description="Disordered" evidence="2">
    <location>
        <begin position="258"/>
        <end position="279"/>
    </location>
</feature>
<evidence type="ECO:0000256" key="2">
    <source>
        <dbReference type="SAM" id="MobiDB-lite"/>
    </source>
</evidence>
<feature type="compositionally biased region" description="Polar residues" evidence="2">
    <location>
        <begin position="234"/>
        <end position="245"/>
    </location>
</feature>
<gene>
    <name evidence="4" type="primary">Sh2d4b</name>
</gene>
<dbReference type="AlphaFoldDB" id="A0A6F9DSQ9"/>
<evidence type="ECO:0000313" key="4">
    <source>
        <dbReference type="EMBL" id="CAB3266038.1"/>
    </source>
</evidence>
<feature type="compositionally biased region" description="Polar residues" evidence="2">
    <location>
        <begin position="258"/>
        <end position="267"/>
    </location>
</feature>
<sequence>MLQQILRDMYVDPEILAELGEEQKEMLFYKMRQEQIRRYNECNKENKIPSTKPNRNGKAVRILEDRNGDPWVWICGEGKGELTAEEKWKKARQQKENRLLQAFRREEEAKIAKLKSKFRGNNGNARKEQLVQAKEKANNTRQAKYLENLPPKGTTSPTILRKSPKLTQRTVQSPVQRRKERRVKTPPTTDNDGLRVTTPPSSGKRSPVEVHPMIAHQTPTTVPPRLPSTPPVGSPQSTPYGSPQTSVPVAKLIDIDENSTAGKSSTQQDDDDENIYEDMGSLTTGEPEVVSNEEWKSQLLKFKEEDRRRSLRARSASKEYRRQSLLASDPEKLIEIRKKSQYDRVVLQKGKPPVPTKPQHLSNKTAAQKAVTTPKPQNRQEIIDWFSSTQESAWIGDVIPTWFHGIINRQEAERLLEKREVGDFLVRVSDKIWGYALSYNDTGRVKHYLIDASKPSCFHFFGNDQIHHETLTDLLQYHQHEPITYNGEKLKNAIGQENPAQPDYHDLNTTGSETKL</sequence>
<feature type="compositionally biased region" description="Pro residues" evidence="2">
    <location>
        <begin position="221"/>
        <end position="233"/>
    </location>
</feature>
<dbReference type="PROSITE" id="PS50001">
    <property type="entry name" value="SH2"/>
    <property type="match status" value="1"/>
</dbReference>
<feature type="compositionally biased region" description="Polar residues" evidence="2">
    <location>
        <begin position="507"/>
        <end position="516"/>
    </location>
</feature>
<feature type="domain" description="SH2" evidence="3">
    <location>
        <begin position="402"/>
        <end position="494"/>
    </location>
</feature>
<dbReference type="PANTHER" id="PTHR14388:SF17">
    <property type="entry name" value="SH2 DOMAIN-CONTAINING PROTEIN"/>
    <property type="match status" value="1"/>
</dbReference>
<feature type="compositionally biased region" description="Polar residues" evidence="2">
    <location>
        <begin position="359"/>
        <end position="374"/>
    </location>
</feature>
<dbReference type="Pfam" id="PF00017">
    <property type="entry name" value="SH2"/>
    <property type="match status" value="1"/>
</dbReference>
<feature type="region of interest" description="Disordered" evidence="2">
    <location>
        <begin position="497"/>
        <end position="516"/>
    </location>
</feature>
<organism evidence="4">
    <name type="scientific">Phallusia mammillata</name>
    <dbReference type="NCBI Taxonomy" id="59560"/>
    <lineage>
        <taxon>Eukaryota</taxon>
        <taxon>Metazoa</taxon>
        <taxon>Chordata</taxon>
        <taxon>Tunicata</taxon>
        <taxon>Ascidiacea</taxon>
        <taxon>Phlebobranchia</taxon>
        <taxon>Ascidiidae</taxon>
        <taxon>Phallusia</taxon>
    </lineage>
</organism>
<dbReference type="InterPro" id="IPR000980">
    <property type="entry name" value="SH2"/>
</dbReference>
<keyword evidence="1" id="KW-0727">SH2 domain</keyword>
<protein>
    <submittedName>
        <fullName evidence="4">SH2 domain-containing protein 4B-like</fullName>
    </submittedName>
</protein>
<proteinExistence type="evidence at transcript level"/>
<dbReference type="SMART" id="SM00252">
    <property type="entry name" value="SH2"/>
    <property type="match status" value="1"/>
</dbReference>
<dbReference type="SUPFAM" id="SSF55550">
    <property type="entry name" value="SH2 domain"/>
    <property type="match status" value="1"/>
</dbReference>
<evidence type="ECO:0000256" key="1">
    <source>
        <dbReference type="PROSITE-ProRule" id="PRU00191"/>
    </source>
</evidence>
<accession>A0A6F9DSQ9</accession>